<reference evidence="1" key="1">
    <citation type="journal article" date="2012" name="Environ. Microbiol.">
        <title>Genetic structure of three fosmid-fragments encoding 16S rRNA genes of the Miscellaneous Crenarchaeotic Group (MCG): implications for physiology and evolution of marine sedimentary archaea.</title>
        <authorList>
            <person name="Li P.Y."/>
            <person name="Xie B.B."/>
            <person name="Zhang X.Y."/>
            <person name="Qin Q.L."/>
            <person name="Dang H.Y."/>
            <person name="Wang X.M."/>
            <person name="Chen X.L."/>
            <person name="Yu J."/>
            <person name="Zhang Y.Z."/>
        </authorList>
    </citation>
    <scope>NUCLEOTIDE SEQUENCE</scope>
</reference>
<evidence type="ECO:0000313" key="1">
    <source>
        <dbReference type="EMBL" id="ADP09421.1"/>
    </source>
</evidence>
<organism evidence="1">
    <name type="scientific">uncultured marine crenarchaeote E6-3G</name>
    <dbReference type="NCBI Taxonomy" id="907719"/>
    <lineage>
        <taxon>Archaea</taxon>
        <taxon>Candidatus Bathyarchaeota</taxon>
        <taxon>environmental samples</taxon>
    </lineage>
</organism>
<gene>
    <name evidence="1" type="ORF">E6-3G_6</name>
</gene>
<protein>
    <submittedName>
        <fullName evidence="1">Uncharacterized protein</fullName>
    </submittedName>
</protein>
<dbReference type="EMBL" id="HQ214610">
    <property type="protein sequence ID" value="ADP09421.1"/>
    <property type="molecule type" value="Genomic_DNA"/>
</dbReference>
<proteinExistence type="predicted"/>
<sequence>MNLANTIYKKRKICPTFIAIILLTSSLASFVFFAAAKTPPSIPGNEEYMADYGVLHSDTYFLYPYEEKSLNIGFSKYGEMINLNEEMGLEYDGVDVFANPNVPMEEWSNGWIMNIHYTDQSILRNVWAYAMTTDWGDSDGIGGPWRQMQLNVVPVQGVDDRGGRRTSGFAESDDIRLIYDGPRKAIYLLNTTIYDKPPQEDGTALVELTIQVVFNKVKKYVMEIKDIKRVDNNKMTGPMQIEFSQRGEWDLGELSRSLSYAEFYDGLKTKYWKHPFYFPEGDHYVTYDLVQIIDQDMEKVGFAAFWPQTISKWVTDVEHMTREEALTSMETYTYHIDLPEDESGLPDWITYERGAWTIVLPYKAIEYPRGCGEWDNRPWVFITDHTIPGAEPTKLSDSLWEWNAASGRHLTVHWPDVNWEDGIDIVYKREMKGFEEQYPDPLECMPSDLFHEWPGPTYGMESEPGVPYVRAEWDFDLDYDNPECSTHQFRCVSLYGLTDYNNAADPDMEDLGLFMIDKEVIYQLDEVFNPWDLKDAAFKDTFRWAQKGPLDTLIVLDSHLHDKYSNDRTCLEGNHELVWPEKWGYYCNDSEKVILFDADGILDPVLLTRPEDYVRRGDFTFAILADTTDYEHYKVLYSTRRTGEEPHWFHSGRWEWDVIGEESLASDSIGSGMIGSTWTDWKKKEMWLSGLDVQAEEFGPTIPRVMSRFNDSLPGRYDFYYDYEGEDFRTAFRDDWCTPEEYDGTTTIYPYAISSSNIIVVGGPIVNVAAEYFNDFTDAFVYSEYDGGFYAPGCWARTSQPSPDKSDETDALWYNSTDVDDDVGHAIVATYKDLNETIGYIVYGYTAEDTYYACYALRGGLIAWTQWLQDGATAIVLEFDYSDLHPVTIHVSEVLGPFTECTGAFTNFKTDDYYVNMDAWYGNVVREADMLGLCYKLVDVDWCAEIHPDP</sequence>
<dbReference type="AlphaFoldDB" id="G9BAK5"/>
<accession>G9BAK5</accession>
<name>G9BAK5_9ARCH</name>